<dbReference type="InterPro" id="IPR046702">
    <property type="entry name" value="DUF6572"/>
</dbReference>
<dbReference type="RefSeq" id="WP_286268313.1">
    <property type="nucleotide sequence ID" value="NZ_AP028056.1"/>
</dbReference>
<accession>A0AAN0KBG8</accession>
<sequence length="107" mass="11553">MAGLHDTEVIDLVAEEPDGSALLVIVKEGAWALDDIALLKAKLNTYAQFVLDGGLASHYPELLNRPVRIRIESAAPPSTTAQDILAVAQTKLKPYGIDVTHKVNPRL</sequence>
<dbReference type="Proteomes" id="UP001431656">
    <property type="component" value="Chromosome"/>
</dbReference>
<dbReference type="Pfam" id="PF20212">
    <property type="entry name" value="DUF6572"/>
    <property type="match status" value="1"/>
</dbReference>
<dbReference type="AlphaFoldDB" id="A0AAN0KBG8"/>
<gene>
    <name evidence="1" type="ORF">brsh051_12810</name>
</gene>
<reference evidence="1" key="1">
    <citation type="journal article" date="2024" name="Int. J. Syst. Evol. Microbiol.">
        <title>Brooklawnia propionicigenes sp. nov., a facultatively anaerobic, propionate-producing bacterium isolated from a methanogenic reactor treating waste from cattle farms.</title>
        <authorList>
            <person name="Akita Y."/>
            <person name="Ueki A."/>
            <person name="Tonouchi A."/>
            <person name="Sugawara Y."/>
            <person name="Honma S."/>
            <person name="Kaku N."/>
            <person name="Ueki K."/>
        </authorList>
    </citation>
    <scope>NUCLEOTIDE SEQUENCE</scope>
    <source>
        <strain evidence="1">SH051</strain>
    </source>
</reference>
<organism evidence="1 2">
    <name type="scientific">Brooklawnia propionicigenes</name>
    <dbReference type="NCBI Taxonomy" id="3041175"/>
    <lineage>
        <taxon>Bacteria</taxon>
        <taxon>Bacillati</taxon>
        <taxon>Actinomycetota</taxon>
        <taxon>Actinomycetes</taxon>
        <taxon>Propionibacteriales</taxon>
        <taxon>Propionibacteriaceae</taxon>
        <taxon>Brooklawnia</taxon>
    </lineage>
</organism>
<evidence type="ECO:0000313" key="2">
    <source>
        <dbReference type="Proteomes" id="UP001431656"/>
    </source>
</evidence>
<name>A0AAN0KBG8_9ACTN</name>
<evidence type="ECO:0000313" key="1">
    <source>
        <dbReference type="EMBL" id="BEH02000.1"/>
    </source>
</evidence>
<keyword evidence="2" id="KW-1185">Reference proteome</keyword>
<proteinExistence type="predicted"/>
<dbReference type="KEGG" id="broo:brsh051_12810"/>
<protein>
    <submittedName>
        <fullName evidence="1">Uncharacterized protein</fullName>
    </submittedName>
</protein>
<dbReference type="EMBL" id="AP028056">
    <property type="protein sequence ID" value="BEH02000.1"/>
    <property type="molecule type" value="Genomic_DNA"/>
</dbReference>